<evidence type="ECO:0000256" key="8">
    <source>
        <dbReference type="ARBA" id="ARBA00023242"/>
    </source>
</evidence>
<evidence type="ECO:0000256" key="1">
    <source>
        <dbReference type="ARBA" id="ARBA00004123"/>
    </source>
</evidence>
<dbReference type="SMART" id="SM01366">
    <property type="entry name" value="c-clamp"/>
    <property type="match status" value="1"/>
</dbReference>
<dbReference type="InterPro" id="IPR052253">
    <property type="entry name" value="CR1/CR2-DNA-binding_regulator"/>
</dbReference>
<dbReference type="GO" id="GO:0003677">
    <property type="term" value="F:DNA binding"/>
    <property type="evidence" value="ECO:0007669"/>
    <property type="project" value="UniProtKB-KW"/>
</dbReference>
<evidence type="ECO:0000256" key="4">
    <source>
        <dbReference type="ARBA" id="ARBA00022833"/>
    </source>
</evidence>
<protein>
    <recommendedName>
        <fullName evidence="12">C2H2-type domain-containing protein</fullName>
    </recommendedName>
</protein>
<evidence type="ECO:0000256" key="10">
    <source>
        <dbReference type="SAM" id="MobiDB-lite"/>
    </source>
</evidence>
<evidence type="ECO:0000256" key="9">
    <source>
        <dbReference type="PROSITE-ProRule" id="PRU00042"/>
    </source>
</evidence>
<evidence type="ECO:0000259" key="12">
    <source>
        <dbReference type="PROSITE" id="PS50157"/>
    </source>
</evidence>
<feature type="region of interest" description="Disordered" evidence="10">
    <location>
        <begin position="341"/>
        <end position="415"/>
    </location>
</feature>
<dbReference type="AlphaFoldDB" id="A0ABD0W748"/>
<keyword evidence="11" id="KW-0472">Membrane</keyword>
<comment type="subcellular location">
    <subcellularLocation>
        <location evidence="1">Nucleus</location>
    </subcellularLocation>
</comment>
<keyword evidence="6" id="KW-0238">DNA-binding</keyword>
<evidence type="ECO:0000256" key="11">
    <source>
        <dbReference type="SAM" id="Phobius"/>
    </source>
</evidence>
<evidence type="ECO:0000256" key="6">
    <source>
        <dbReference type="ARBA" id="ARBA00023125"/>
    </source>
</evidence>
<feature type="transmembrane region" description="Helical" evidence="11">
    <location>
        <begin position="90"/>
        <end position="108"/>
    </location>
</feature>
<evidence type="ECO:0000256" key="5">
    <source>
        <dbReference type="ARBA" id="ARBA00023015"/>
    </source>
</evidence>
<feature type="region of interest" description="Disordered" evidence="10">
    <location>
        <begin position="518"/>
        <end position="557"/>
    </location>
</feature>
<sequence length="681" mass="73963">MRGVRTICDVLPDRNYGLEAISHRFTKQYKSFQPRRPEDLSATNLPFSRRSWNIKPEVEDGKVAEFMAPVGLVGLTDVSIWASSSPEVCFLSLLLFLILTITVLTVCIKCHRKQANQMDATYGGQTIDKKDTSTTQNSFSYDDNNQDATLPSWRHHKNMPESKLPETHVATPHHAATQPPFHWQAARAGGSNEIAKRDLTIDRVNCTITMATLGPGDSSQCTLSPSAPQNCPSVDIRPPRERGQDRLAHTLCFGQEGPSGTEKNTYRNIPERNRQGLIFAPQGRTEAGWNHLSAPQQTTSPTMHSCPSSATCRVRSPGSVDMDEIMAAMVLTSLSCTSVVHDPPHSHTDPVPGGDMESGGGYMKSGGGDMESGGGDMECGGGELSDSGSSGYWSWDHGNISPAPSPSVAETDSSPDEGLLMELEHGEELNHTKKLKGGFKGVYKCLWPSCGKLLPSSVGMRRHIRVLHLGTEHSDREEDFYYTKIFCEAPTGPSPVSPVPPVPASVLGLPASVLWASCGSHSGPDRDPGLQIPSTSSGSSGPGSAPGQPSALSQSAPSSFWQIQTEHLYPACTPVQVTVTSRSPAPCHWTPPPLTVTSTHPKPQIVTGRCRSVSVGEQWLQQNSATNRLTTMNAASPSRTHCSFRKTRSEAKKCRKVYGLDHKDQWCTACRWKKACQRFPD</sequence>
<dbReference type="PROSITE" id="PS50157">
    <property type="entry name" value="ZINC_FINGER_C2H2_2"/>
    <property type="match status" value="1"/>
</dbReference>
<feature type="compositionally biased region" description="Polar residues" evidence="10">
    <location>
        <begin position="133"/>
        <end position="148"/>
    </location>
</feature>
<name>A0ABD0W748_UMBPY</name>
<feature type="compositionally biased region" description="Low complexity" evidence="10">
    <location>
        <begin position="533"/>
        <end position="557"/>
    </location>
</feature>
<dbReference type="EMBL" id="JAGEUA010000008">
    <property type="protein sequence ID" value="KAL0967169.1"/>
    <property type="molecule type" value="Genomic_DNA"/>
</dbReference>
<keyword evidence="5" id="KW-0805">Transcription regulation</keyword>
<keyword evidence="3 9" id="KW-0863">Zinc-finger</keyword>
<feature type="compositionally biased region" description="Gly residues" evidence="10">
    <location>
        <begin position="356"/>
        <end position="383"/>
    </location>
</feature>
<keyword evidence="2" id="KW-0479">Metal-binding</keyword>
<evidence type="ECO:0000256" key="2">
    <source>
        <dbReference type="ARBA" id="ARBA00022723"/>
    </source>
</evidence>
<feature type="compositionally biased region" description="Polar residues" evidence="10">
    <location>
        <begin position="217"/>
        <end position="232"/>
    </location>
</feature>
<keyword evidence="4" id="KW-0862">Zinc</keyword>
<gene>
    <name evidence="13" type="ORF">UPYG_G00248670</name>
</gene>
<evidence type="ECO:0000313" key="14">
    <source>
        <dbReference type="Proteomes" id="UP001557470"/>
    </source>
</evidence>
<organism evidence="13 14">
    <name type="scientific">Umbra pygmaea</name>
    <name type="common">Eastern mudminnow</name>
    <dbReference type="NCBI Taxonomy" id="75934"/>
    <lineage>
        <taxon>Eukaryota</taxon>
        <taxon>Metazoa</taxon>
        <taxon>Chordata</taxon>
        <taxon>Craniata</taxon>
        <taxon>Vertebrata</taxon>
        <taxon>Euteleostomi</taxon>
        <taxon>Actinopterygii</taxon>
        <taxon>Neopterygii</taxon>
        <taxon>Teleostei</taxon>
        <taxon>Protacanthopterygii</taxon>
        <taxon>Esociformes</taxon>
        <taxon>Umbridae</taxon>
        <taxon>Umbra</taxon>
    </lineage>
</organism>
<keyword evidence="14" id="KW-1185">Reference proteome</keyword>
<reference evidence="13 14" key="1">
    <citation type="submission" date="2024-06" db="EMBL/GenBank/DDBJ databases">
        <authorList>
            <person name="Pan Q."/>
            <person name="Wen M."/>
            <person name="Jouanno E."/>
            <person name="Zahm M."/>
            <person name="Klopp C."/>
            <person name="Cabau C."/>
            <person name="Louis A."/>
            <person name="Berthelot C."/>
            <person name="Parey E."/>
            <person name="Roest Crollius H."/>
            <person name="Montfort J."/>
            <person name="Robinson-Rechavi M."/>
            <person name="Bouchez O."/>
            <person name="Lampietro C."/>
            <person name="Lopez Roques C."/>
            <person name="Donnadieu C."/>
            <person name="Postlethwait J."/>
            <person name="Bobe J."/>
            <person name="Verreycken H."/>
            <person name="Guiguen Y."/>
        </authorList>
    </citation>
    <scope>NUCLEOTIDE SEQUENCE [LARGE SCALE GENOMIC DNA]</scope>
    <source>
        <strain evidence="13">Up_M1</strain>
        <tissue evidence="13">Testis</tissue>
    </source>
</reference>
<evidence type="ECO:0000256" key="7">
    <source>
        <dbReference type="ARBA" id="ARBA00023163"/>
    </source>
</evidence>
<feature type="region of interest" description="Disordered" evidence="10">
    <location>
        <begin position="217"/>
        <end position="236"/>
    </location>
</feature>
<feature type="compositionally biased region" description="Low complexity" evidence="10">
    <location>
        <begin position="384"/>
        <end position="396"/>
    </location>
</feature>
<keyword evidence="11" id="KW-1133">Transmembrane helix</keyword>
<comment type="caution">
    <text evidence="13">The sequence shown here is derived from an EMBL/GenBank/DDBJ whole genome shotgun (WGS) entry which is preliminary data.</text>
</comment>
<dbReference type="PANTHER" id="PTHR13006">
    <property type="entry name" value="PAPILLOMAVIRUS REGULATORY FACTOR PRF-1"/>
    <property type="match status" value="1"/>
</dbReference>
<accession>A0ABD0W748</accession>
<dbReference type="Proteomes" id="UP001557470">
    <property type="component" value="Unassembled WGS sequence"/>
</dbReference>
<feature type="domain" description="C2H2-type" evidence="12">
    <location>
        <begin position="443"/>
        <end position="473"/>
    </location>
</feature>
<dbReference type="GO" id="GO:0005634">
    <property type="term" value="C:nucleus"/>
    <property type="evidence" value="ECO:0007669"/>
    <property type="project" value="UniProtKB-SubCell"/>
</dbReference>
<evidence type="ECO:0000256" key="3">
    <source>
        <dbReference type="ARBA" id="ARBA00022771"/>
    </source>
</evidence>
<evidence type="ECO:0000313" key="13">
    <source>
        <dbReference type="EMBL" id="KAL0967169.1"/>
    </source>
</evidence>
<keyword evidence="7" id="KW-0804">Transcription</keyword>
<proteinExistence type="predicted"/>
<keyword evidence="8" id="KW-0539">Nucleus</keyword>
<dbReference type="PANTHER" id="PTHR13006:SF10">
    <property type="entry name" value="ZINC FINGER PROTEIN 395"/>
    <property type="match status" value="1"/>
</dbReference>
<dbReference type="PROSITE" id="PS00028">
    <property type="entry name" value="ZINC_FINGER_C2H2_1"/>
    <property type="match status" value="1"/>
</dbReference>
<keyword evidence="11" id="KW-0812">Transmembrane</keyword>
<dbReference type="InterPro" id="IPR013087">
    <property type="entry name" value="Znf_C2H2_type"/>
</dbReference>
<dbReference type="GO" id="GO:0008270">
    <property type="term" value="F:zinc ion binding"/>
    <property type="evidence" value="ECO:0007669"/>
    <property type="project" value="UniProtKB-KW"/>
</dbReference>
<feature type="region of interest" description="Disordered" evidence="10">
    <location>
        <begin position="124"/>
        <end position="148"/>
    </location>
</feature>